<comment type="function">
    <text evidence="8">Catalyzes the conversion of 7,8-dihydroneopterin to 6-hydroxymethyl-7,8-dihydropterin.</text>
</comment>
<dbReference type="SMART" id="SM00905">
    <property type="entry name" value="FolB"/>
    <property type="match status" value="1"/>
</dbReference>
<keyword evidence="5 8" id="KW-0289">Folate biosynthesis</keyword>
<keyword evidence="6" id="KW-0413">Isomerase</keyword>
<feature type="domain" description="Dihydroneopterin aldolase/epimerase" evidence="9">
    <location>
        <begin position="4"/>
        <end position="114"/>
    </location>
</feature>
<evidence type="ECO:0000259" key="9">
    <source>
        <dbReference type="SMART" id="SM00905"/>
    </source>
</evidence>
<dbReference type="NCBIfam" id="TIGR00526">
    <property type="entry name" value="folB_dom"/>
    <property type="match status" value="1"/>
</dbReference>
<dbReference type="AlphaFoldDB" id="A0A1D2QRU3"/>
<evidence type="ECO:0000256" key="5">
    <source>
        <dbReference type="ARBA" id="ARBA00022909"/>
    </source>
</evidence>
<evidence type="ECO:0000256" key="6">
    <source>
        <dbReference type="ARBA" id="ARBA00023235"/>
    </source>
</evidence>
<dbReference type="Proteomes" id="UP000242502">
    <property type="component" value="Unassembled WGS sequence"/>
</dbReference>
<comment type="catalytic activity">
    <reaction evidence="1">
        <text>7,8-dihydroneopterin = 7,8-dihydromonapterin</text>
        <dbReference type="Rhea" id="RHEA:45328"/>
        <dbReference type="ChEBI" id="CHEBI:17001"/>
        <dbReference type="ChEBI" id="CHEBI:71175"/>
        <dbReference type="EC" id="5.1.99.8"/>
    </reaction>
</comment>
<comment type="caution">
    <text evidence="10">The sequence shown here is derived from an EMBL/GenBank/DDBJ whole genome shotgun (WGS) entry which is preliminary data.</text>
</comment>
<dbReference type="FunFam" id="3.30.1130.10:FF:000002">
    <property type="entry name" value="7,8-dihydroneopterin aldolase"/>
    <property type="match status" value="1"/>
</dbReference>
<protein>
    <recommendedName>
        <fullName evidence="8">7,8-dihydroneopterin aldolase</fullName>
        <ecNumber evidence="8">4.1.2.25</ecNumber>
    </recommendedName>
</protein>
<dbReference type="GO" id="GO:0016853">
    <property type="term" value="F:isomerase activity"/>
    <property type="evidence" value="ECO:0007669"/>
    <property type="project" value="UniProtKB-KW"/>
</dbReference>
<evidence type="ECO:0000256" key="3">
    <source>
        <dbReference type="ARBA" id="ARBA00005013"/>
    </source>
</evidence>
<dbReference type="SUPFAM" id="SSF55620">
    <property type="entry name" value="Tetrahydrobiopterin biosynthesis enzymes-like"/>
    <property type="match status" value="1"/>
</dbReference>
<comment type="pathway">
    <text evidence="3 8">Cofactor biosynthesis; tetrahydrofolate biosynthesis; 2-amino-4-hydroxy-6-hydroxymethyl-7,8-dihydropteridine diphosphate from 7,8-dihydroneopterin triphosphate: step 3/4.</text>
</comment>
<comment type="similarity">
    <text evidence="4 8">Belongs to the DHNA family.</text>
</comment>
<keyword evidence="7 8" id="KW-0456">Lyase</keyword>
<proteinExistence type="inferred from homology"/>
<dbReference type="GO" id="GO:0046654">
    <property type="term" value="P:tetrahydrofolate biosynthetic process"/>
    <property type="evidence" value="ECO:0007669"/>
    <property type="project" value="UniProtKB-UniRule"/>
</dbReference>
<dbReference type="GO" id="GO:0046656">
    <property type="term" value="P:folic acid biosynthetic process"/>
    <property type="evidence" value="ECO:0007669"/>
    <property type="project" value="UniProtKB-UniRule"/>
</dbReference>
<dbReference type="NCBIfam" id="TIGR00525">
    <property type="entry name" value="folB"/>
    <property type="match status" value="1"/>
</dbReference>
<accession>A0A1D2QRU3</accession>
<dbReference type="EC" id="4.1.2.25" evidence="8"/>
<dbReference type="EMBL" id="MDLC01000011">
    <property type="protein sequence ID" value="ODS24263.1"/>
    <property type="molecule type" value="Genomic_DNA"/>
</dbReference>
<name>A0A1D2QRU3_9GAMM</name>
<dbReference type="InterPro" id="IPR006156">
    <property type="entry name" value="Dihydroneopterin_aldolase"/>
</dbReference>
<evidence type="ECO:0000256" key="4">
    <source>
        <dbReference type="ARBA" id="ARBA00005708"/>
    </source>
</evidence>
<dbReference type="InterPro" id="IPR006157">
    <property type="entry name" value="FolB_dom"/>
</dbReference>
<organism evidence="10 11">
    <name type="scientific">Candidatus Endobugula sertula</name>
    <name type="common">Bugula neritina bacterial symbiont</name>
    <dbReference type="NCBI Taxonomy" id="62101"/>
    <lineage>
        <taxon>Bacteria</taxon>
        <taxon>Pseudomonadati</taxon>
        <taxon>Pseudomonadota</taxon>
        <taxon>Gammaproteobacteria</taxon>
        <taxon>Cellvibrionales</taxon>
        <taxon>Cellvibrionaceae</taxon>
        <taxon>Candidatus Endobugula</taxon>
    </lineage>
</organism>
<gene>
    <name evidence="10" type="ORF">AB835_04335</name>
</gene>
<dbReference type="Gene3D" id="3.30.1130.10">
    <property type="match status" value="1"/>
</dbReference>
<sequence>MDKVIIRDLRVETIIGLYPWERISRQTLLIDMDLGTDIRQAAVDENLQYTIDYSAVCDVVTAFVQQGEFGLIETLAERVATKIQEQFVVKWLRLAIYKMDVLTHVKCVGIEIERGQDS</sequence>
<dbReference type="InterPro" id="IPR043133">
    <property type="entry name" value="GTP-CH-I_C/QueF"/>
</dbReference>
<dbReference type="GO" id="GO:0005737">
    <property type="term" value="C:cytoplasm"/>
    <property type="evidence" value="ECO:0007669"/>
    <property type="project" value="TreeGrafter"/>
</dbReference>
<reference evidence="10 11" key="1">
    <citation type="journal article" date="2016" name="Appl. Environ. Microbiol.">
        <title>Lack of Overt Genome Reduction in the Bryostatin-Producing Bryozoan Symbiont "Candidatus Endobugula sertula".</title>
        <authorList>
            <person name="Miller I.J."/>
            <person name="Vanee N."/>
            <person name="Fong S.S."/>
            <person name="Lim-Fong G.E."/>
            <person name="Kwan J.C."/>
        </authorList>
    </citation>
    <scope>NUCLEOTIDE SEQUENCE [LARGE SCALE GENOMIC DNA]</scope>
    <source>
        <strain evidence="10">AB1-4</strain>
    </source>
</reference>
<dbReference type="PANTHER" id="PTHR42844:SF1">
    <property type="entry name" value="DIHYDRONEOPTERIN ALDOLASE 1-RELATED"/>
    <property type="match status" value="1"/>
</dbReference>
<evidence type="ECO:0000313" key="11">
    <source>
        <dbReference type="Proteomes" id="UP000242502"/>
    </source>
</evidence>
<dbReference type="Pfam" id="PF02152">
    <property type="entry name" value="FolB"/>
    <property type="match status" value="1"/>
</dbReference>
<evidence type="ECO:0000256" key="7">
    <source>
        <dbReference type="ARBA" id="ARBA00023239"/>
    </source>
</evidence>
<comment type="catalytic activity">
    <reaction evidence="2 8">
        <text>7,8-dihydroneopterin = 6-hydroxymethyl-7,8-dihydropterin + glycolaldehyde</text>
        <dbReference type="Rhea" id="RHEA:10540"/>
        <dbReference type="ChEBI" id="CHEBI:17001"/>
        <dbReference type="ChEBI" id="CHEBI:17071"/>
        <dbReference type="ChEBI" id="CHEBI:44841"/>
        <dbReference type="EC" id="4.1.2.25"/>
    </reaction>
</comment>
<dbReference type="GO" id="GO:0004150">
    <property type="term" value="F:dihydroneopterin aldolase activity"/>
    <property type="evidence" value="ECO:0007669"/>
    <property type="project" value="UniProtKB-UniRule"/>
</dbReference>
<dbReference type="UniPathway" id="UPA00077">
    <property type="reaction ID" value="UER00154"/>
</dbReference>
<dbReference type="PANTHER" id="PTHR42844">
    <property type="entry name" value="DIHYDRONEOPTERIN ALDOLASE 1-RELATED"/>
    <property type="match status" value="1"/>
</dbReference>
<evidence type="ECO:0000256" key="2">
    <source>
        <dbReference type="ARBA" id="ARBA00001353"/>
    </source>
</evidence>
<evidence type="ECO:0000256" key="8">
    <source>
        <dbReference type="RuleBase" id="RU362079"/>
    </source>
</evidence>
<evidence type="ECO:0000313" key="10">
    <source>
        <dbReference type="EMBL" id="ODS24263.1"/>
    </source>
</evidence>
<dbReference type="STRING" id="62101.AB835_04335"/>
<evidence type="ECO:0000256" key="1">
    <source>
        <dbReference type="ARBA" id="ARBA00000693"/>
    </source>
</evidence>